<dbReference type="Gene3D" id="3.20.20.140">
    <property type="entry name" value="Metal-dependent hydrolases"/>
    <property type="match status" value="1"/>
</dbReference>
<reference evidence="2 3" key="1">
    <citation type="journal article" date="2023" name="Plants (Basel)">
        <title>Bridging the Gap: Combining Genomics and Transcriptomics Approaches to Understand Stylosanthes scabra, an Orphan Legume from the Brazilian Caatinga.</title>
        <authorList>
            <person name="Ferreira-Neto J.R.C."/>
            <person name="da Silva M.D."/>
            <person name="Binneck E."/>
            <person name="de Melo N.F."/>
            <person name="da Silva R.H."/>
            <person name="de Melo A.L.T.M."/>
            <person name="Pandolfi V."/>
            <person name="Bustamante F.O."/>
            <person name="Brasileiro-Vidal A.C."/>
            <person name="Benko-Iseppon A.M."/>
        </authorList>
    </citation>
    <scope>NUCLEOTIDE SEQUENCE [LARGE SCALE GENOMIC DNA]</scope>
    <source>
        <tissue evidence="2">Leaves</tissue>
    </source>
</reference>
<evidence type="ECO:0000313" key="3">
    <source>
        <dbReference type="Proteomes" id="UP001341840"/>
    </source>
</evidence>
<evidence type="ECO:0000313" key="2">
    <source>
        <dbReference type="EMBL" id="MED6124288.1"/>
    </source>
</evidence>
<comment type="caution">
    <text evidence="2">The sequence shown here is derived from an EMBL/GenBank/DDBJ whole genome shotgun (WGS) entry which is preliminary data.</text>
</comment>
<organism evidence="2 3">
    <name type="scientific">Stylosanthes scabra</name>
    <dbReference type="NCBI Taxonomy" id="79078"/>
    <lineage>
        <taxon>Eukaryota</taxon>
        <taxon>Viridiplantae</taxon>
        <taxon>Streptophyta</taxon>
        <taxon>Embryophyta</taxon>
        <taxon>Tracheophyta</taxon>
        <taxon>Spermatophyta</taxon>
        <taxon>Magnoliopsida</taxon>
        <taxon>eudicotyledons</taxon>
        <taxon>Gunneridae</taxon>
        <taxon>Pentapetalae</taxon>
        <taxon>rosids</taxon>
        <taxon>fabids</taxon>
        <taxon>Fabales</taxon>
        <taxon>Fabaceae</taxon>
        <taxon>Papilionoideae</taxon>
        <taxon>50 kb inversion clade</taxon>
        <taxon>dalbergioids sensu lato</taxon>
        <taxon>Dalbergieae</taxon>
        <taxon>Pterocarpus clade</taxon>
        <taxon>Stylosanthes</taxon>
    </lineage>
</organism>
<name>A0ABU6RJP0_9FABA</name>
<protein>
    <submittedName>
        <fullName evidence="2">Uncharacterized protein</fullName>
    </submittedName>
</protein>
<proteinExistence type="predicted"/>
<feature type="region of interest" description="Disordered" evidence="1">
    <location>
        <begin position="1"/>
        <end position="28"/>
    </location>
</feature>
<sequence length="75" mass="8430">MAITASSMIRSHSISGDLHGVQPDPIPADILREEPEQEVFARLKITPLESPSPDEVEVYVVLQESLVEMRKRNVF</sequence>
<evidence type="ECO:0000256" key="1">
    <source>
        <dbReference type="SAM" id="MobiDB-lite"/>
    </source>
</evidence>
<keyword evidence="3" id="KW-1185">Reference proteome</keyword>
<feature type="compositionally biased region" description="Polar residues" evidence="1">
    <location>
        <begin position="1"/>
        <end position="14"/>
    </location>
</feature>
<accession>A0ABU6RJP0</accession>
<dbReference type="EMBL" id="JASCZI010030681">
    <property type="protein sequence ID" value="MED6124288.1"/>
    <property type="molecule type" value="Genomic_DNA"/>
</dbReference>
<gene>
    <name evidence="2" type="ORF">PIB30_057577</name>
</gene>
<dbReference type="Proteomes" id="UP001341840">
    <property type="component" value="Unassembled WGS sequence"/>
</dbReference>